<dbReference type="PhylomeDB" id="A0A0G4EMP2"/>
<reference evidence="2 3" key="1">
    <citation type="submission" date="2014-11" db="EMBL/GenBank/DDBJ databases">
        <authorList>
            <person name="Zhu J."/>
            <person name="Qi W."/>
            <person name="Song R."/>
        </authorList>
    </citation>
    <scope>NUCLEOTIDE SEQUENCE [LARGE SCALE GENOMIC DNA]</scope>
</reference>
<accession>A0A0G4EMP2</accession>
<dbReference type="VEuPathDB" id="CryptoDB:Vbra_20494"/>
<feature type="region of interest" description="Disordered" evidence="1">
    <location>
        <begin position="1"/>
        <end position="25"/>
    </location>
</feature>
<keyword evidence="3" id="KW-1185">Reference proteome</keyword>
<name>A0A0G4EMP2_VITBC</name>
<organism evidence="2 3">
    <name type="scientific">Vitrella brassicaformis (strain CCMP3155)</name>
    <dbReference type="NCBI Taxonomy" id="1169540"/>
    <lineage>
        <taxon>Eukaryota</taxon>
        <taxon>Sar</taxon>
        <taxon>Alveolata</taxon>
        <taxon>Colpodellida</taxon>
        <taxon>Vitrellaceae</taxon>
        <taxon>Vitrella</taxon>
    </lineage>
</organism>
<evidence type="ECO:0000256" key="1">
    <source>
        <dbReference type="SAM" id="MobiDB-lite"/>
    </source>
</evidence>
<protein>
    <submittedName>
        <fullName evidence="2">Uncharacterized protein</fullName>
    </submittedName>
</protein>
<proteinExistence type="predicted"/>
<dbReference type="EMBL" id="CDMY01000262">
    <property type="protein sequence ID" value="CEL98078.1"/>
    <property type="molecule type" value="Genomic_DNA"/>
</dbReference>
<evidence type="ECO:0000313" key="3">
    <source>
        <dbReference type="Proteomes" id="UP000041254"/>
    </source>
</evidence>
<evidence type="ECO:0000313" key="2">
    <source>
        <dbReference type="EMBL" id="CEL98078.1"/>
    </source>
</evidence>
<dbReference type="AlphaFoldDB" id="A0A0G4EMP2"/>
<dbReference type="Proteomes" id="UP000041254">
    <property type="component" value="Unassembled WGS sequence"/>
</dbReference>
<gene>
    <name evidence="2" type="ORF">Vbra_20494</name>
</gene>
<sequence>MRDFQKSKTLPVPVEADESQECLPLKPHSPPLRELFCRSYLDVGMSTNIPRLCRRDEERQGWLIHGDAHASNLLVVGTRGHMEVVHIDHEAVREMQKGEDFHKALNPVFSIPSPDPFISLCYYLSHAAGRQYLAKSQYSDVYATAMSVGMAALAATRHGPRPSRAQAGPQHFLQHGLDEATAVHQQLLSDIDDTISRHGGPKEELLDLLIARECLAFIPPLAHPPPDASLQPLVDCVETLIAQAYPS</sequence>
<dbReference type="InParanoid" id="A0A0G4EMP2"/>